<keyword evidence="2" id="KW-1185">Reference proteome</keyword>
<dbReference type="EMBL" id="CM047743">
    <property type="protein sequence ID" value="KAJ0029869.1"/>
    <property type="molecule type" value="Genomic_DNA"/>
</dbReference>
<name>A0ACC0Y5J0_9ROSI</name>
<evidence type="ECO:0000313" key="2">
    <source>
        <dbReference type="Proteomes" id="UP001163603"/>
    </source>
</evidence>
<gene>
    <name evidence="1" type="ORF">Pint_12617</name>
</gene>
<evidence type="ECO:0000313" key="1">
    <source>
        <dbReference type="EMBL" id="KAJ0029869.1"/>
    </source>
</evidence>
<reference evidence="2" key="1">
    <citation type="journal article" date="2023" name="G3 (Bethesda)">
        <title>Genome assembly and association tests identify interacting loci associated with vigor, precocity, and sex in interspecific pistachio rootstocks.</title>
        <authorList>
            <person name="Palmer W."/>
            <person name="Jacygrad E."/>
            <person name="Sagayaradj S."/>
            <person name="Cavanaugh K."/>
            <person name="Han R."/>
            <person name="Bertier L."/>
            <person name="Beede B."/>
            <person name="Kafkas S."/>
            <person name="Golino D."/>
            <person name="Preece J."/>
            <person name="Michelmore R."/>
        </authorList>
    </citation>
    <scope>NUCLEOTIDE SEQUENCE [LARGE SCALE GENOMIC DNA]</scope>
</reference>
<accession>A0ACC0Y5J0</accession>
<protein>
    <submittedName>
        <fullName evidence="1">Uncharacterized protein</fullName>
    </submittedName>
</protein>
<proteinExistence type="predicted"/>
<dbReference type="Proteomes" id="UP001163603">
    <property type="component" value="Chromosome 8"/>
</dbReference>
<organism evidence="1 2">
    <name type="scientific">Pistacia integerrima</name>
    <dbReference type="NCBI Taxonomy" id="434235"/>
    <lineage>
        <taxon>Eukaryota</taxon>
        <taxon>Viridiplantae</taxon>
        <taxon>Streptophyta</taxon>
        <taxon>Embryophyta</taxon>
        <taxon>Tracheophyta</taxon>
        <taxon>Spermatophyta</taxon>
        <taxon>Magnoliopsida</taxon>
        <taxon>eudicotyledons</taxon>
        <taxon>Gunneridae</taxon>
        <taxon>Pentapetalae</taxon>
        <taxon>rosids</taxon>
        <taxon>malvids</taxon>
        <taxon>Sapindales</taxon>
        <taxon>Anacardiaceae</taxon>
        <taxon>Pistacia</taxon>
    </lineage>
</organism>
<comment type="caution">
    <text evidence="1">The sequence shown here is derived from an EMBL/GenBank/DDBJ whole genome shotgun (WGS) entry which is preliminary data.</text>
</comment>
<sequence>MASISRPRRLAEPRSGGKMVRLRRSAANRTPYDRPALSPNPTPQNPNWLSKFIYSPTRLIATGAGKLLSSVFTGESVRFIFLFFRLFMFSEDDSDDSDNEISSQTTDSIKKKRALEVIEHPSEPQHLVEKSETKYLIERLIMQVTYSREEFNRLKSIIKSRVVDSPIFGDAEDRRLSDLSNRTAVNDVDMPDLCNAAVSEAKKWLEEKKLGSNSKSDLELGTCTLNSAMLPHGSDGEAGSPVDVAKSYMRTRPPWTSPSGNRTEYQLPSPTRIQLFKDETPYSIGLSSLSSKVKWDSPASGSWDITEELRKVRSKATEEMLRTLPSSQIDLSALTSENRSAVKSTVADKVEATTIDKVLNSTKSVDASLNLVTGVTTSYGLPVSHVTQDLLQSEPLPPNQASCFSEQNKLHTKDLEDVQTIEETREGRPSSEQRLQPPEEFNIVLQRLVNCHFSSVILCLCICLSDAGTANVDGIKDTNGTTQLCDSKISGNAQGVMLGCGSYSGLSVEGLKLILPLNAISDAGLHDQNCSASKEIAGKGGSFTPNGFPPSGSCLSTGQDREQNDQPSDAKQNPVGSGHDKVTPGVPRGETCAFLSEASVEVPVTCEINSTNTGSENSSSMPSEELSRDVTRSSKRNAAGKTSDATEKQPARKLTRYNRRGGGRRKQ</sequence>